<gene>
    <name evidence="1" type="ORF">HCN83_12560</name>
</gene>
<keyword evidence="2" id="KW-1185">Reference proteome</keyword>
<organism evidence="1 2">
    <name type="scientific">Alkalicoccus luteus</name>
    <dbReference type="NCBI Taxonomy" id="1237094"/>
    <lineage>
        <taxon>Bacteria</taxon>
        <taxon>Bacillati</taxon>
        <taxon>Bacillota</taxon>
        <taxon>Bacilli</taxon>
        <taxon>Bacillales</taxon>
        <taxon>Bacillaceae</taxon>
        <taxon>Alkalicoccus</taxon>
    </lineage>
</organism>
<dbReference type="PROSITE" id="PS51257">
    <property type="entry name" value="PROKAR_LIPOPROTEIN"/>
    <property type="match status" value="1"/>
</dbReference>
<dbReference type="RefSeq" id="WP_168007887.1">
    <property type="nucleotide sequence ID" value="NZ_JAATHJ010000022.1"/>
</dbReference>
<evidence type="ECO:0000313" key="1">
    <source>
        <dbReference type="EMBL" id="NJP38420.1"/>
    </source>
</evidence>
<evidence type="ECO:0000313" key="2">
    <source>
        <dbReference type="Proteomes" id="UP000752012"/>
    </source>
</evidence>
<proteinExistence type="predicted"/>
<protein>
    <submittedName>
        <fullName evidence="1">Uncharacterized protein</fullName>
    </submittedName>
</protein>
<accession>A0A969PQ98</accession>
<dbReference type="EMBL" id="JAATHJ010000022">
    <property type="protein sequence ID" value="NJP38420.1"/>
    <property type="molecule type" value="Genomic_DNA"/>
</dbReference>
<comment type="caution">
    <text evidence="1">The sequence shown here is derived from an EMBL/GenBank/DDBJ whole genome shotgun (WGS) entry which is preliminary data.</text>
</comment>
<reference evidence="1 2" key="1">
    <citation type="submission" date="2020-03" db="EMBL/GenBank/DDBJ databases">
        <title>Assessment of the enzymatic potential of alkaline-tolerant lipase obtained from Bacillus luteus H11 (technogenic soil) for the bioremediation of saline soils contaminated with petroleum substances.</title>
        <authorList>
            <person name="Kalwasinska A."/>
        </authorList>
    </citation>
    <scope>NUCLEOTIDE SEQUENCE [LARGE SCALE GENOMIC DNA]</scope>
    <source>
        <strain evidence="1 2">H11</strain>
    </source>
</reference>
<name>A0A969PQ98_9BACI</name>
<dbReference type="Proteomes" id="UP000752012">
    <property type="component" value="Unassembled WGS sequence"/>
</dbReference>
<sequence length="228" mass="26067">MRNYIFLIAVFTAVGCSSENQESAPETVPYSATELLEAVVNTYEDRDYYQERTVTRAADDSDSGNDENVTEEYYWEFHTDDGLLTRLETHDQNGQTEYEVTIVPNRAVLHYTEGEEDASIEDPDQMHASPRAASFRLMLDEANDDAPYQVELSEVAGEETYQLVTPGDNIFFRQDDYAEIYTDGLNGDYSVEVTTHEWDPEFDITLFEREGITSEDVQIIDRRGLDDS</sequence>
<dbReference type="AlphaFoldDB" id="A0A969PQ98"/>